<keyword evidence="3" id="KW-1185">Reference proteome</keyword>
<name>A0A4C1WQI3_EUMVA</name>
<protein>
    <submittedName>
        <fullName evidence="2">Uncharacterized protein</fullName>
    </submittedName>
</protein>
<evidence type="ECO:0000256" key="1">
    <source>
        <dbReference type="SAM" id="MobiDB-lite"/>
    </source>
</evidence>
<comment type="caution">
    <text evidence="2">The sequence shown here is derived from an EMBL/GenBank/DDBJ whole genome shotgun (WGS) entry which is preliminary data.</text>
</comment>
<sequence length="107" mass="11531">MKDLMSTRLEPLRAWPLCAGRPKSIRAPGAVLSALIRSYGDAAVSRKAPAAPAPSPDKRELSPGRSPPARPALCHFALRLPLSSFGGFRGSDAGKEILYGNEMRQYK</sequence>
<organism evidence="2 3">
    <name type="scientific">Eumeta variegata</name>
    <name type="common">Bagworm moth</name>
    <name type="synonym">Eumeta japonica</name>
    <dbReference type="NCBI Taxonomy" id="151549"/>
    <lineage>
        <taxon>Eukaryota</taxon>
        <taxon>Metazoa</taxon>
        <taxon>Ecdysozoa</taxon>
        <taxon>Arthropoda</taxon>
        <taxon>Hexapoda</taxon>
        <taxon>Insecta</taxon>
        <taxon>Pterygota</taxon>
        <taxon>Neoptera</taxon>
        <taxon>Endopterygota</taxon>
        <taxon>Lepidoptera</taxon>
        <taxon>Glossata</taxon>
        <taxon>Ditrysia</taxon>
        <taxon>Tineoidea</taxon>
        <taxon>Psychidae</taxon>
        <taxon>Oiketicinae</taxon>
        <taxon>Eumeta</taxon>
    </lineage>
</organism>
<feature type="region of interest" description="Disordered" evidence="1">
    <location>
        <begin position="42"/>
        <end position="68"/>
    </location>
</feature>
<gene>
    <name evidence="2" type="ORF">EVAR_37763_1</name>
</gene>
<dbReference type="EMBL" id="BGZK01000601">
    <property type="protein sequence ID" value="GBP52375.1"/>
    <property type="molecule type" value="Genomic_DNA"/>
</dbReference>
<reference evidence="2 3" key="1">
    <citation type="journal article" date="2019" name="Commun. Biol.">
        <title>The bagworm genome reveals a unique fibroin gene that provides high tensile strength.</title>
        <authorList>
            <person name="Kono N."/>
            <person name="Nakamura H."/>
            <person name="Ohtoshi R."/>
            <person name="Tomita M."/>
            <person name="Numata K."/>
            <person name="Arakawa K."/>
        </authorList>
    </citation>
    <scope>NUCLEOTIDE SEQUENCE [LARGE SCALE GENOMIC DNA]</scope>
</reference>
<accession>A0A4C1WQI3</accession>
<evidence type="ECO:0000313" key="2">
    <source>
        <dbReference type="EMBL" id="GBP52375.1"/>
    </source>
</evidence>
<evidence type="ECO:0000313" key="3">
    <source>
        <dbReference type="Proteomes" id="UP000299102"/>
    </source>
</evidence>
<proteinExistence type="predicted"/>
<dbReference type="AlphaFoldDB" id="A0A4C1WQI3"/>
<dbReference type="Proteomes" id="UP000299102">
    <property type="component" value="Unassembled WGS sequence"/>
</dbReference>